<keyword evidence="1" id="KW-0472">Membrane</keyword>
<organism evidence="2 3">
    <name type="scientific">Blautia hansenii DSM 20583</name>
    <dbReference type="NCBI Taxonomy" id="537007"/>
    <lineage>
        <taxon>Bacteria</taxon>
        <taxon>Bacillati</taxon>
        <taxon>Bacillota</taxon>
        <taxon>Clostridia</taxon>
        <taxon>Lachnospirales</taxon>
        <taxon>Lachnospiraceae</taxon>
        <taxon>Blautia</taxon>
    </lineage>
</organism>
<comment type="caution">
    <text evidence="2">The sequence shown here is derived from an EMBL/GenBank/DDBJ whole genome shotgun (WGS) entry which is preliminary data.</text>
</comment>
<dbReference type="EMBL" id="ABYU02000012">
    <property type="protein sequence ID" value="EEX22189.1"/>
    <property type="molecule type" value="Genomic_DNA"/>
</dbReference>
<feature type="transmembrane region" description="Helical" evidence="1">
    <location>
        <begin position="139"/>
        <end position="156"/>
    </location>
</feature>
<dbReference type="Proteomes" id="UP000003755">
    <property type="component" value="Unassembled WGS sequence"/>
</dbReference>
<feature type="transmembrane region" description="Helical" evidence="1">
    <location>
        <begin position="12"/>
        <end position="31"/>
    </location>
</feature>
<keyword evidence="1" id="KW-1133">Transmembrane helix</keyword>
<proteinExistence type="predicted"/>
<feature type="transmembrane region" description="Helical" evidence="1">
    <location>
        <begin position="108"/>
        <end position="130"/>
    </location>
</feature>
<keyword evidence="1" id="KW-0812">Transmembrane</keyword>
<feature type="transmembrane region" description="Helical" evidence="1">
    <location>
        <begin position="77"/>
        <end position="102"/>
    </location>
</feature>
<evidence type="ECO:0000256" key="1">
    <source>
        <dbReference type="SAM" id="Phobius"/>
    </source>
</evidence>
<reference evidence="2" key="1">
    <citation type="submission" date="2009-09" db="EMBL/GenBank/DDBJ databases">
        <authorList>
            <person name="Weinstock G."/>
            <person name="Sodergren E."/>
            <person name="Clifton S."/>
            <person name="Fulton L."/>
            <person name="Fulton B."/>
            <person name="Courtney L."/>
            <person name="Fronick C."/>
            <person name="Harrison M."/>
            <person name="Strong C."/>
            <person name="Farmer C."/>
            <person name="Delahaunty K."/>
            <person name="Markovic C."/>
            <person name="Hall O."/>
            <person name="Minx P."/>
            <person name="Tomlinson C."/>
            <person name="Mitreva M."/>
            <person name="Nelson J."/>
            <person name="Hou S."/>
            <person name="Wollam A."/>
            <person name="Pepin K.H."/>
            <person name="Johnson M."/>
            <person name="Bhonagiri V."/>
            <person name="Nash W.E."/>
            <person name="Warren W."/>
            <person name="Chinwalla A."/>
            <person name="Mardis E.R."/>
            <person name="Wilson R.K."/>
        </authorList>
    </citation>
    <scope>NUCLEOTIDE SEQUENCE [LARGE SCALE GENOMIC DNA]</scope>
    <source>
        <strain evidence="2">DSM 20583</strain>
    </source>
</reference>
<sequence>MKKGFYMKALKRDIGIGIVFSVIVGTLAHFVYEWTGKNPIAAIFFPIDESVWEHVKLLFFPTLLYGLFLIKKWKEAYPCIVPSVPVGIVIGSLSIPAFFYFYTAILGTHVLVLDILIFIVSVILCFWIIYKLTLSCKTAGNAGWILLAAIGISFWVK</sequence>
<accession>C9L6Z5</accession>
<evidence type="ECO:0000313" key="2">
    <source>
        <dbReference type="EMBL" id="EEX22189.1"/>
    </source>
</evidence>
<dbReference type="KEGG" id="bhan:CGC63_10830"/>
<keyword evidence="3" id="KW-1185">Reference proteome</keyword>
<protein>
    <submittedName>
        <fullName evidence="2">Uncharacterized protein</fullName>
    </submittedName>
</protein>
<dbReference type="STRING" id="537007.BLAHAN_05156"/>
<dbReference type="HOGENOM" id="CLU_111486_0_0_9"/>
<dbReference type="eggNOG" id="ENOG50330VC">
    <property type="taxonomic scope" value="Bacteria"/>
</dbReference>
<dbReference type="AlphaFoldDB" id="C9L6Z5"/>
<dbReference type="Pfam" id="PF20122">
    <property type="entry name" value="DUF6512"/>
    <property type="match status" value="1"/>
</dbReference>
<evidence type="ECO:0000313" key="3">
    <source>
        <dbReference type="Proteomes" id="UP000003755"/>
    </source>
</evidence>
<feature type="transmembrane region" description="Helical" evidence="1">
    <location>
        <begin position="51"/>
        <end position="70"/>
    </location>
</feature>
<dbReference type="InterPro" id="IPR045407">
    <property type="entry name" value="DUF6512"/>
</dbReference>
<name>C9L6Z5_BLAHA</name>
<gene>
    <name evidence="2" type="ORF">BLAHAN_05156</name>
</gene>